<dbReference type="InterPro" id="IPR014757">
    <property type="entry name" value="Tscrpt_reg_IclR_C"/>
</dbReference>
<dbReference type="EMBL" id="CABPSH010000017">
    <property type="protein sequence ID" value="VVE45083.1"/>
    <property type="molecule type" value="Genomic_DNA"/>
</dbReference>
<dbReference type="OrthoDB" id="9790046at2"/>
<evidence type="ECO:0000256" key="2">
    <source>
        <dbReference type="ARBA" id="ARBA00023125"/>
    </source>
</evidence>
<reference evidence="6 7" key="1">
    <citation type="submission" date="2019-08" db="EMBL/GenBank/DDBJ databases">
        <authorList>
            <person name="Peeters C."/>
        </authorList>
    </citation>
    <scope>NUCLEOTIDE SEQUENCE [LARGE SCALE GENOMIC DNA]</scope>
    <source>
        <strain evidence="6 7">LMG 31012</strain>
    </source>
</reference>
<organism evidence="6 7">
    <name type="scientific">Pandoraea eparura</name>
    <dbReference type="NCBI Taxonomy" id="2508291"/>
    <lineage>
        <taxon>Bacteria</taxon>
        <taxon>Pseudomonadati</taxon>
        <taxon>Pseudomonadota</taxon>
        <taxon>Betaproteobacteria</taxon>
        <taxon>Burkholderiales</taxon>
        <taxon>Burkholderiaceae</taxon>
        <taxon>Pandoraea</taxon>
    </lineage>
</organism>
<dbReference type="Pfam" id="PF09339">
    <property type="entry name" value="HTH_IclR"/>
    <property type="match status" value="1"/>
</dbReference>
<evidence type="ECO:0000256" key="1">
    <source>
        <dbReference type="ARBA" id="ARBA00023015"/>
    </source>
</evidence>
<evidence type="ECO:0000313" key="6">
    <source>
        <dbReference type="EMBL" id="VVE45083.1"/>
    </source>
</evidence>
<dbReference type="InterPro" id="IPR050707">
    <property type="entry name" value="HTH_MetabolicPath_Reg"/>
</dbReference>
<dbReference type="AlphaFoldDB" id="A0A5E4YA43"/>
<dbReference type="Gene3D" id="3.30.450.40">
    <property type="match status" value="1"/>
</dbReference>
<evidence type="ECO:0000259" key="4">
    <source>
        <dbReference type="PROSITE" id="PS51077"/>
    </source>
</evidence>
<dbReference type="Pfam" id="PF01614">
    <property type="entry name" value="IclR_C"/>
    <property type="match status" value="1"/>
</dbReference>
<dbReference type="SUPFAM" id="SSF46785">
    <property type="entry name" value="Winged helix' DNA-binding domain"/>
    <property type="match status" value="1"/>
</dbReference>
<keyword evidence="7" id="KW-1185">Reference proteome</keyword>
<dbReference type="Proteomes" id="UP000400981">
    <property type="component" value="Unassembled WGS sequence"/>
</dbReference>
<keyword evidence="1" id="KW-0805">Transcription regulation</keyword>
<dbReference type="SUPFAM" id="SSF55781">
    <property type="entry name" value="GAF domain-like"/>
    <property type="match status" value="1"/>
</dbReference>
<dbReference type="PANTHER" id="PTHR30136">
    <property type="entry name" value="HELIX-TURN-HELIX TRANSCRIPTIONAL REGULATOR, ICLR FAMILY"/>
    <property type="match status" value="1"/>
</dbReference>
<evidence type="ECO:0000313" key="7">
    <source>
        <dbReference type="Proteomes" id="UP000400981"/>
    </source>
</evidence>
<proteinExistence type="predicted"/>
<protein>
    <submittedName>
        <fullName evidence="6">Transcriptional repressor IclR</fullName>
    </submittedName>
</protein>
<dbReference type="GO" id="GO:0003677">
    <property type="term" value="F:DNA binding"/>
    <property type="evidence" value="ECO:0007669"/>
    <property type="project" value="UniProtKB-KW"/>
</dbReference>
<dbReference type="PROSITE" id="PS51077">
    <property type="entry name" value="HTH_ICLR"/>
    <property type="match status" value="1"/>
</dbReference>
<dbReference type="SMART" id="SM00346">
    <property type="entry name" value="HTH_ICLR"/>
    <property type="match status" value="1"/>
</dbReference>
<evidence type="ECO:0000256" key="3">
    <source>
        <dbReference type="ARBA" id="ARBA00023163"/>
    </source>
</evidence>
<keyword evidence="2" id="KW-0238">DNA-binding</keyword>
<accession>A0A5E4YA43</accession>
<dbReference type="PROSITE" id="PS51078">
    <property type="entry name" value="ICLR_ED"/>
    <property type="match status" value="1"/>
</dbReference>
<sequence length="291" mass="31253">MPKRKLDLPVNANHAATDARDARYARYARDARHGEPLKTTAPAVVRAVHILDVIAAASEPIALADLARETGVPKSTLHGLCDTLVKLRLVKRHANGGMTMGSYVMGWANAFLSQTHITEEFRSVWEASSAFAQETVTLSVLDGTDVIYLACHNGNRPLGVTFRIGMRLPAPFTATGKAMLSTLPGDEAADLLADAWPAPLTRASVPTYAALAEEMAQARRDGYSIDNGQMREGMICFGAPVFDASGERAVAGLAVSFVTNDIDLATGQRLGRQIRELADQLSVRLGASVRR</sequence>
<dbReference type="RefSeq" id="WP_150591401.1">
    <property type="nucleotide sequence ID" value="NZ_CABPSH010000017.1"/>
</dbReference>
<feature type="domain" description="HTH iclR-type" evidence="4">
    <location>
        <begin position="41"/>
        <end position="107"/>
    </location>
</feature>
<name>A0A5E4YA43_9BURK</name>
<feature type="domain" description="IclR-ED" evidence="5">
    <location>
        <begin position="103"/>
        <end position="287"/>
    </location>
</feature>
<dbReference type="GO" id="GO:0003700">
    <property type="term" value="F:DNA-binding transcription factor activity"/>
    <property type="evidence" value="ECO:0007669"/>
    <property type="project" value="TreeGrafter"/>
</dbReference>
<evidence type="ECO:0000259" key="5">
    <source>
        <dbReference type="PROSITE" id="PS51078"/>
    </source>
</evidence>
<dbReference type="PANTHER" id="PTHR30136:SF24">
    <property type="entry name" value="HTH-TYPE TRANSCRIPTIONAL REPRESSOR ALLR"/>
    <property type="match status" value="1"/>
</dbReference>
<dbReference type="GO" id="GO:0045892">
    <property type="term" value="P:negative regulation of DNA-templated transcription"/>
    <property type="evidence" value="ECO:0007669"/>
    <property type="project" value="TreeGrafter"/>
</dbReference>
<gene>
    <name evidence="6" type="primary">iclR_5</name>
    <name evidence="6" type="ORF">PEP31012_04392</name>
</gene>
<dbReference type="Gene3D" id="1.10.10.10">
    <property type="entry name" value="Winged helix-like DNA-binding domain superfamily/Winged helix DNA-binding domain"/>
    <property type="match status" value="1"/>
</dbReference>
<dbReference type="InterPro" id="IPR036390">
    <property type="entry name" value="WH_DNA-bd_sf"/>
</dbReference>
<keyword evidence="3" id="KW-0804">Transcription</keyword>
<dbReference type="InterPro" id="IPR036388">
    <property type="entry name" value="WH-like_DNA-bd_sf"/>
</dbReference>
<dbReference type="InterPro" id="IPR005471">
    <property type="entry name" value="Tscrpt_reg_IclR_N"/>
</dbReference>
<dbReference type="InterPro" id="IPR029016">
    <property type="entry name" value="GAF-like_dom_sf"/>
</dbReference>